<dbReference type="InterPro" id="IPR036663">
    <property type="entry name" value="Fumarylacetoacetase_C_sf"/>
</dbReference>
<dbReference type="EMBL" id="JAUSRD010000010">
    <property type="protein sequence ID" value="MDP9894919.1"/>
    <property type="molecule type" value="Genomic_DNA"/>
</dbReference>
<evidence type="ECO:0000313" key="8">
    <source>
        <dbReference type="Proteomes" id="UP001242045"/>
    </source>
</evidence>
<dbReference type="PANTHER" id="PTHR11820:SF112">
    <property type="entry name" value="FUMARYLACETOACETATE HYDROLASE FAMILY PROTEIN (AFU_ORTHOLOGUE AFUA_1G02370)-RELATED"/>
    <property type="match status" value="1"/>
</dbReference>
<dbReference type="InterPro" id="IPR011234">
    <property type="entry name" value="Fumarylacetoacetase-like_C"/>
</dbReference>
<dbReference type="RefSeq" id="WP_307685853.1">
    <property type="nucleotide sequence ID" value="NZ_JAUSRD010000010.1"/>
</dbReference>
<name>A0AAW8D3W5_9BURK</name>
<comment type="caution">
    <text evidence="7">The sequence shown here is derived from an EMBL/GenBank/DDBJ whole genome shotgun (WGS) entry which is preliminary data.</text>
</comment>
<evidence type="ECO:0000259" key="6">
    <source>
        <dbReference type="Pfam" id="PF10370"/>
    </source>
</evidence>
<evidence type="ECO:0000256" key="1">
    <source>
        <dbReference type="ARBA" id="ARBA00001946"/>
    </source>
</evidence>
<evidence type="ECO:0000259" key="5">
    <source>
        <dbReference type="Pfam" id="PF01557"/>
    </source>
</evidence>
<dbReference type="AlphaFoldDB" id="A0AAW8D3W5"/>
<dbReference type="GO" id="GO:0016787">
    <property type="term" value="F:hydrolase activity"/>
    <property type="evidence" value="ECO:0007669"/>
    <property type="project" value="UniProtKB-KW"/>
</dbReference>
<protein>
    <submittedName>
        <fullName evidence="7">2-keto-4-pentenoate hydratase/2-oxohepta-3-ene-1,7-dioic acid hydratase in catechol pathway</fullName>
    </submittedName>
</protein>
<reference evidence="7" key="1">
    <citation type="submission" date="2023-07" db="EMBL/GenBank/DDBJ databases">
        <title>Sorghum-associated microbial communities from plants grown in Nebraska, USA.</title>
        <authorList>
            <person name="Schachtman D."/>
        </authorList>
    </citation>
    <scope>NUCLEOTIDE SEQUENCE</scope>
    <source>
        <strain evidence="7">DS3754</strain>
    </source>
</reference>
<accession>A0AAW8D3W5</accession>
<dbReference type="PANTHER" id="PTHR11820">
    <property type="entry name" value="ACYLPYRUVASE"/>
    <property type="match status" value="1"/>
</dbReference>
<gene>
    <name evidence="7" type="ORF">J2W31_004044</name>
</gene>
<sequence length="260" mass="28019">MKIYKFLQGGQPRFGVLEEPGTVRTMKTSPFEGSIEMGEETWPLSSLVLLPPTVAHPRIFGVGLNYKSHILETGRPLPEIPSIFMKPDTALIGHGQSIVYPSASTVVHYETELVAVIGRKARSVACEDALHYVLGYACGNDVSERTIQRKEMSLGLMTVGKAFDTFAPVGPCIDTSVDPSKLRMRGRLNGVVVQDCQTSDLLFGVDALVAYLSKSITLMPGDLIMTGTPGGIGPLKPGDIFEIDIEGVGVLRNDVIGDNT</sequence>
<keyword evidence="4" id="KW-0378">Hydrolase</keyword>
<comment type="similarity">
    <text evidence="2">Belongs to the FAH family.</text>
</comment>
<evidence type="ECO:0000313" key="7">
    <source>
        <dbReference type="EMBL" id="MDP9894919.1"/>
    </source>
</evidence>
<evidence type="ECO:0000256" key="3">
    <source>
        <dbReference type="ARBA" id="ARBA00022723"/>
    </source>
</evidence>
<dbReference type="GO" id="GO:0019752">
    <property type="term" value="P:carboxylic acid metabolic process"/>
    <property type="evidence" value="ECO:0007669"/>
    <property type="project" value="UniProtKB-ARBA"/>
</dbReference>
<dbReference type="Pfam" id="PF10370">
    <property type="entry name" value="Rv2993c-like_N"/>
    <property type="match status" value="1"/>
</dbReference>
<dbReference type="InterPro" id="IPR018833">
    <property type="entry name" value="Rv2993c-like_N"/>
</dbReference>
<dbReference type="SUPFAM" id="SSF56529">
    <property type="entry name" value="FAH"/>
    <property type="match status" value="1"/>
</dbReference>
<evidence type="ECO:0000256" key="4">
    <source>
        <dbReference type="ARBA" id="ARBA00022801"/>
    </source>
</evidence>
<evidence type="ECO:0000256" key="2">
    <source>
        <dbReference type="ARBA" id="ARBA00010211"/>
    </source>
</evidence>
<keyword evidence="3" id="KW-0479">Metal-binding</keyword>
<dbReference type="GO" id="GO:0046872">
    <property type="term" value="F:metal ion binding"/>
    <property type="evidence" value="ECO:0007669"/>
    <property type="project" value="UniProtKB-KW"/>
</dbReference>
<proteinExistence type="inferred from homology"/>
<dbReference type="Proteomes" id="UP001242045">
    <property type="component" value="Unassembled WGS sequence"/>
</dbReference>
<organism evidence="7 8">
    <name type="scientific">Variovorax boronicumulans</name>
    <dbReference type="NCBI Taxonomy" id="436515"/>
    <lineage>
        <taxon>Bacteria</taxon>
        <taxon>Pseudomonadati</taxon>
        <taxon>Pseudomonadota</taxon>
        <taxon>Betaproteobacteria</taxon>
        <taxon>Burkholderiales</taxon>
        <taxon>Comamonadaceae</taxon>
        <taxon>Variovorax</taxon>
    </lineage>
</organism>
<dbReference type="GO" id="GO:0016853">
    <property type="term" value="F:isomerase activity"/>
    <property type="evidence" value="ECO:0007669"/>
    <property type="project" value="UniProtKB-ARBA"/>
</dbReference>
<dbReference type="FunFam" id="3.90.850.10:FF:000002">
    <property type="entry name" value="2-hydroxyhepta-2,4-diene-1,7-dioate isomerase"/>
    <property type="match status" value="1"/>
</dbReference>
<feature type="domain" description="Fumarylacetoacetase-like C-terminal" evidence="5">
    <location>
        <begin position="59"/>
        <end position="255"/>
    </location>
</feature>
<dbReference type="Pfam" id="PF01557">
    <property type="entry name" value="FAA_hydrolase"/>
    <property type="match status" value="1"/>
</dbReference>
<dbReference type="Gene3D" id="3.90.850.10">
    <property type="entry name" value="Fumarylacetoacetase-like, C-terminal domain"/>
    <property type="match status" value="1"/>
</dbReference>
<feature type="domain" description="Rv2993c-like N-terminal" evidence="6">
    <location>
        <begin position="1"/>
        <end position="52"/>
    </location>
</feature>
<comment type="cofactor">
    <cofactor evidence="1">
        <name>Mg(2+)</name>
        <dbReference type="ChEBI" id="CHEBI:18420"/>
    </cofactor>
</comment>